<keyword evidence="4" id="KW-1185">Reference proteome</keyword>
<comment type="caution">
    <text evidence="3">The sequence shown here is derived from an EMBL/GenBank/DDBJ whole genome shotgun (WGS) entry which is preliminary data.</text>
</comment>
<dbReference type="GO" id="GO:0003677">
    <property type="term" value="F:DNA binding"/>
    <property type="evidence" value="ECO:0007669"/>
    <property type="project" value="InterPro"/>
</dbReference>
<proteinExistence type="predicted"/>
<gene>
    <name evidence="3" type="ORF">EV659_10712</name>
</gene>
<dbReference type="GO" id="GO:0016987">
    <property type="term" value="F:sigma factor activity"/>
    <property type="evidence" value="ECO:0007669"/>
    <property type="project" value="InterPro"/>
</dbReference>
<sequence length="127" mass="13261">MTRKHGDDGPPGQEPGALTGTADGRAGAGVPAETPIRRAGSSASVPLSPSQRACLARAIEGLPRRARAAFLLHRFDGLSYGEVARRLNTSPAKVERDVARGLDACRRALTPLPPAPRSTMPRSAMGV</sequence>
<dbReference type="RefSeq" id="WP_132708691.1">
    <property type="nucleotide sequence ID" value="NZ_JACIGF010000007.1"/>
</dbReference>
<accession>A0A4R2PDW5</accession>
<protein>
    <submittedName>
        <fullName evidence="3">RNA polymerase sigma factor (Sigma-70 family)</fullName>
    </submittedName>
</protein>
<dbReference type="EMBL" id="SLXO01000007">
    <property type="protein sequence ID" value="TCP33402.1"/>
    <property type="molecule type" value="Genomic_DNA"/>
</dbReference>
<dbReference type="OrthoDB" id="9794372at2"/>
<dbReference type="AlphaFoldDB" id="A0A4R2PDW5"/>
<dbReference type="SUPFAM" id="SSF88659">
    <property type="entry name" value="Sigma3 and sigma4 domains of RNA polymerase sigma factors"/>
    <property type="match status" value="1"/>
</dbReference>
<feature type="domain" description="RNA polymerase sigma factor 70 region 4 type 2" evidence="2">
    <location>
        <begin position="53"/>
        <end position="105"/>
    </location>
</feature>
<evidence type="ECO:0000259" key="2">
    <source>
        <dbReference type="Pfam" id="PF08281"/>
    </source>
</evidence>
<evidence type="ECO:0000256" key="1">
    <source>
        <dbReference type="SAM" id="MobiDB-lite"/>
    </source>
</evidence>
<feature type="region of interest" description="Disordered" evidence="1">
    <location>
        <begin position="1"/>
        <end position="49"/>
    </location>
</feature>
<dbReference type="Gene3D" id="1.10.10.10">
    <property type="entry name" value="Winged helix-like DNA-binding domain superfamily/Winged helix DNA-binding domain"/>
    <property type="match status" value="1"/>
</dbReference>
<evidence type="ECO:0000313" key="4">
    <source>
        <dbReference type="Proteomes" id="UP000295399"/>
    </source>
</evidence>
<organism evidence="3 4">
    <name type="scientific">Rhodothalassium salexigens DSM 2132</name>
    <dbReference type="NCBI Taxonomy" id="1188247"/>
    <lineage>
        <taxon>Bacteria</taxon>
        <taxon>Pseudomonadati</taxon>
        <taxon>Pseudomonadota</taxon>
        <taxon>Alphaproteobacteria</taxon>
        <taxon>Rhodothalassiales</taxon>
        <taxon>Rhodothalassiaceae</taxon>
        <taxon>Rhodothalassium</taxon>
    </lineage>
</organism>
<dbReference type="CDD" id="cd06171">
    <property type="entry name" value="Sigma70_r4"/>
    <property type="match status" value="1"/>
</dbReference>
<dbReference type="InterPro" id="IPR036388">
    <property type="entry name" value="WH-like_DNA-bd_sf"/>
</dbReference>
<dbReference type="InParanoid" id="A0A4R2PDW5"/>
<dbReference type="GO" id="GO:0006352">
    <property type="term" value="P:DNA-templated transcription initiation"/>
    <property type="evidence" value="ECO:0007669"/>
    <property type="project" value="InterPro"/>
</dbReference>
<dbReference type="Proteomes" id="UP000295399">
    <property type="component" value="Unassembled WGS sequence"/>
</dbReference>
<dbReference type="InterPro" id="IPR013324">
    <property type="entry name" value="RNA_pol_sigma_r3/r4-like"/>
</dbReference>
<dbReference type="InterPro" id="IPR013249">
    <property type="entry name" value="RNA_pol_sigma70_r4_t2"/>
</dbReference>
<reference evidence="3 4" key="1">
    <citation type="submission" date="2019-03" db="EMBL/GenBank/DDBJ databases">
        <title>Genomic Encyclopedia of Type Strains, Phase IV (KMG-IV): sequencing the most valuable type-strain genomes for metagenomic binning, comparative biology and taxonomic classification.</title>
        <authorList>
            <person name="Goeker M."/>
        </authorList>
    </citation>
    <scope>NUCLEOTIDE SEQUENCE [LARGE SCALE GENOMIC DNA]</scope>
    <source>
        <strain evidence="3 4">DSM 2132</strain>
    </source>
</reference>
<evidence type="ECO:0000313" key="3">
    <source>
        <dbReference type="EMBL" id="TCP33402.1"/>
    </source>
</evidence>
<dbReference type="Pfam" id="PF08281">
    <property type="entry name" value="Sigma70_r4_2"/>
    <property type="match status" value="1"/>
</dbReference>
<name>A0A4R2PDW5_RHOSA</name>